<organism evidence="1 2">
    <name type="scientific">Hypsibius exemplaris</name>
    <name type="common">Freshwater tardigrade</name>
    <dbReference type="NCBI Taxonomy" id="2072580"/>
    <lineage>
        <taxon>Eukaryota</taxon>
        <taxon>Metazoa</taxon>
        <taxon>Ecdysozoa</taxon>
        <taxon>Tardigrada</taxon>
        <taxon>Eutardigrada</taxon>
        <taxon>Parachela</taxon>
        <taxon>Hypsibioidea</taxon>
        <taxon>Hypsibiidae</taxon>
        <taxon>Hypsibius</taxon>
    </lineage>
</organism>
<keyword evidence="2" id="KW-1185">Reference proteome</keyword>
<sequence length="222" mass="24881">MRSTGRDKEQSVIEQVGSVNAEVTVPTARARLNVTATFEGETYLRHGREGCGLALPAPLRRHLAIAEHGVSMKHHHFSASAICGILTEGSDQSMAGDYCRPTEVQSRSGPPLQRTRLRTLSGGKVICRPSRHSSRRPWIWWDRQLLVICSVFRRTLKTLFAKRAKAIGFKSPNVAGPCKKRSDKTASEAEERTIWRQYMALVEEYYDRLEVDAKGGLRDGSF</sequence>
<evidence type="ECO:0000313" key="2">
    <source>
        <dbReference type="Proteomes" id="UP000192578"/>
    </source>
</evidence>
<comment type="caution">
    <text evidence="1">The sequence shown here is derived from an EMBL/GenBank/DDBJ whole genome shotgun (WGS) entry which is preliminary data.</text>
</comment>
<name>A0A1W0WE40_HYPEX</name>
<dbReference type="OrthoDB" id="2014825at2759"/>
<accession>A0A1W0WE40</accession>
<proteinExistence type="predicted"/>
<gene>
    <name evidence="1" type="ORF">BV898_12336</name>
</gene>
<reference evidence="2" key="1">
    <citation type="submission" date="2017-01" db="EMBL/GenBank/DDBJ databases">
        <title>Comparative genomics of anhydrobiosis in the tardigrade Hypsibius dujardini.</title>
        <authorList>
            <person name="Yoshida Y."/>
            <person name="Koutsovoulos G."/>
            <person name="Laetsch D."/>
            <person name="Stevens L."/>
            <person name="Kumar S."/>
            <person name="Horikawa D."/>
            <person name="Ishino K."/>
            <person name="Komine S."/>
            <person name="Tomita M."/>
            <person name="Blaxter M."/>
            <person name="Arakawa K."/>
        </authorList>
    </citation>
    <scope>NUCLEOTIDE SEQUENCE [LARGE SCALE GENOMIC DNA]</scope>
    <source>
        <strain evidence="2">Z151</strain>
    </source>
</reference>
<evidence type="ECO:0000313" key="1">
    <source>
        <dbReference type="EMBL" id="OQV13485.1"/>
    </source>
</evidence>
<dbReference type="AlphaFoldDB" id="A0A1W0WE40"/>
<dbReference type="EMBL" id="MTYJ01000123">
    <property type="protein sequence ID" value="OQV13485.1"/>
    <property type="molecule type" value="Genomic_DNA"/>
</dbReference>
<dbReference type="Proteomes" id="UP000192578">
    <property type="component" value="Unassembled WGS sequence"/>
</dbReference>
<protein>
    <submittedName>
        <fullName evidence="1">Uncharacterized protein</fullName>
    </submittedName>
</protein>